<dbReference type="EMBL" id="CAVMJV010000017">
    <property type="protein sequence ID" value="CAK5060371.1"/>
    <property type="molecule type" value="Genomic_DNA"/>
</dbReference>
<gene>
    <name evidence="1" type="ORF">MENTE1834_LOCUS15961</name>
</gene>
<reference evidence="1" key="1">
    <citation type="submission" date="2023-11" db="EMBL/GenBank/DDBJ databases">
        <authorList>
            <person name="Poullet M."/>
        </authorList>
    </citation>
    <scope>NUCLEOTIDE SEQUENCE</scope>
    <source>
        <strain evidence="1">E1834</strain>
    </source>
</reference>
<dbReference type="Proteomes" id="UP001497535">
    <property type="component" value="Unassembled WGS sequence"/>
</dbReference>
<protein>
    <submittedName>
        <fullName evidence="1">Uncharacterized protein</fullName>
    </submittedName>
</protein>
<comment type="caution">
    <text evidence="1">The sequence shown here is derived from an EMBL/GenBank/DDBJ whole genome shotgun (WGS) entry which is preliminary data.</text>
</comment>
<name>A0ACB0YS59_MELEN</name>
<evidence type="ECO:0000313" key="1">
    <source>
        <dbReference type="EMBL" id="CAK5060371.1"/>
    </source>
</evidence>
<sequence length="377" mass="45756">MFSSLPAETKLDIFKFLNYQQLCLVKQTNLYFREFIDKYEGEFAREKFYDISIVYFDQYKGRLHTHKLIKPKIENFDFPLNERFEEKWKHGLENPIHLYLSNRYSDKNAFCLIKVRDFEERYLLHLPTIIKNKDDLKIVYYYLNKLFNCSFQRCYFGDFFFNPELIQLLFGRVPKQFYIQDCDLFISAYTIQNIFKFILNNLVGELLRVDFLLDDDITEKYINILFKIIINGDKFRKINLKIYICTRNFDRNMNVATLYDQIVEYMATSSDCSKMMSVIVFDFSTFTSLRLSERAEKVRIQQLDDTKYTDYQIVNIHNPKVRFSFCNEEKESFSGFDVKIEIRKEQYFEVENNVFDLSANYTNIFKKIFQFFFHLFF</sequence>
<accession>A0ACB0YS59</accession>
<proteinExistence type="predicted"/>
<keyword evidence="2" id="KW-1185">Reference proteome</keyword>
<organism evidence="1 2">
    <name type="scientific">Meloidogyne enterolobii</name>
    <name type="common">Root-knot nematode worm</name>
    <name type="synonym">Meloidogyne mayaguensis</name>
    <dbReference type="NCBI Taxonomy" id="390850"/>
    <lineage>
        <taxon>Eukaryota</taxon>
        <taxon>Metazoa</taxon>
        <taxon>Ecdysozoa</taxon>
        <taxon>Nematoda</taxon>
        <taxon>Chromadorea</taxon>
        <taxon>Rhabditida</taxon>
        <taxon>Tylenchina</taxon>
        <taxon>Tylenchomorpha</taxon>
        <taxon>Tylenchoidea</taxon>
        <taxon>Meloidogynidae</taxon>
        <taxon>Meloidogyninae</taxon>
        <taxon>Meloidogyne</taxon>
    </lineage>
</organism>
<evidence type="ECO:0000313" key="2">
    <source>
        <dbReference type="Proteomes" id="UP001497535"/>
    </source>
</evidence>